<dbReference type="InterPro" id="IPR012341">
    <property type="entry name" value="6hp_glycosidase-like_sf"/>
</dbReference>
<dbReference type="Pfam" id="PF14498">
    <property type="entry name" value="Glyco_hyd_65N_2"/>
    <property type="match status" value="1"/>
</dbReference>
<feature type="domain" description="Alpha fucosidase A-like C-terminal" evidence="3">
    <location>
        <begin position="709"/>
        <end position="796"/>
    </location>
</feature>
<organism evidence="5 6">
    <name type="scientific">Marinilabilia salmonicolor</name>
    <dbReference type="NCBI Taxonomy" id="989"/>
    <lineage>
        <taxon>Bacteria</taxon>
        <taxon>Pseudomonadati</taxon>
        <taxon>Bacteroidota</taxon>
        <taxon>Bacteroidia</taxon>
        <taxon>Marinilabiliales</taxon>
        <taxon>Marinilabiliaceae</taxon>
        <taxon>Marinilabilia</taxon>
    </lineage>
</organism>
<feature type="chain" id="PRO_5017083290" evidence="1">
    <location>
        <begin position="23"/>
        <end position="808"/>
    </location>
</feature>
<comment type="caution">
    <text evidence="5">The sequence shown here is derived from an EMBL/GenBank/DDBJ whole genome shotgun (WGS) entry which is preliminary data.</text>
</comment>
<dbReference type="InterPro" id="IPR049053">
    <property type="entry name" value="AFCA-like_C"/>
</dbReference>
<evidence type="ECO:0000256" key="1">
    <source>
        <dbReference type="SAM" id="SignalP"/>
    </source>
</evidence>
<proteinExistence type="predicted"/>
<feature type="signal peptide" evidence="1">
    <location>
        <begin position="1"/>
        <end position="22"/>
    </location>
</feature>
<dbReference type="InterPro" id="IPR008928">
    <property type="entry name" value="6-hairpin_glycosidase_sf"/>
</dbReference>
<feature type="domain" description="Glycosyl hydrolase family 95 catalytic" evidence="4">
    <location>
        <begin position="301"/>
        <end position="705"/>
    </location>
</feature>
<dbReference type="RefSeq" id="WP_114436991.1">
    <property type="nucleotide sequence ID" value="NZ_QPIZ01000010.1"/>
</dbReference>
<reference evidence="5 6" key="1">
    <citation type="submission" date="2018-07" db="EMBL/GenBank/DDBJ databases">
        <title>Freshwater and sediment microbial communities from various areas in North America, analyzing microbe dynamics in response to fracking.</title>
        <authorList>
            <person name="Lamendella R."/>
        </authorList>
    </citation>
    <scope>NUCLEOTIDE SEQUENCE [LARGE SCALE GENOMIC DNA]</scope>
    <source>
        <strain evidence="5 6">160A</strain>
    </source>
</reference>
<protein>
    <submittedName>
        <fullName evidence="5">Trehalose/maltose hydrolase-like predicted phosphorylase</fullName>
    </submittedName>
</protein>
<dbReference type="InterPro" id="IPR027414">
    <property type="entry name" value="GH95_N_dom"/>
</dbReference>
<dbReference type="EMBL" id="QPIZ01000010">
    <property type="protein sequence ID" value="RCW35319.1"/>
    <property type="molecule type" value="Genomic_DNA"/>
</dbReference>
<dbReference type="Gene3D" id="2.60.40.1180">
    <property type="entry name" value="Golgi alpha-mannosidase II"/>
    <property type="match status" value="1"/>
</dbReference>
<dbReference type="InterPro" id="IPR016518">
    <property type="entry name" value="Alpha-L-fucosidase"/>
</dbReference>
<evidence type="ECO:0000259" key="4">
    <source>
        <dbReference type="Pfam" id="PF22124"/>
    </source>
</evidence>
<feature type="domain" description="Glycosyl hydrolase family 95 N-terminal" evidence="2">
    <location>
        <begin position="38"/>
        <end position="281"/>
    </location>
</feature>
<dbReference type="Gene3D" id="2.70.98.50">
    <property type="entry name" value="putative glycoside hydrolase family protein from bacillus halodurans"/>
    <property type="match status" value="1"/>
</dbReference>
<dbReference type="InterPro" id="IPR054363">
    <property type="entry name" value="GH95_cat"/>
</dbReference>
<dbReference type="SUPFAM" id="SSF48208">
    <property type="entry name" value="Six-hairpin glycosidases"/>
    <property type="match status" value="1"/>
</dbReference>
<keyword evidence="5" id="KW-0378">Hydrolase</keyword>
<dbReference type="AlphaFoldDB" id="A0A368V2M5"/>
<evidence type="ECO:0000313" key="5">
    <source>
        <dbReference type="EMBL" id="RCW35319.1"/>
    </source>
</evidence>
<sequence length="808" mass="90798">MHRRILSNICLGFLFAITGVTAVAQSFEEPGHGFVSWKPAPNWESALLSGNGTMGAMVFGDPHQETVVVNHALHYLPNWVPLQPINQASRLDEIRSLIAEGKYRKAAEVPVDQSMKEGYGEKKWIDPYVPFCNIDVQMPAGNVEDYSRMVDFETGEAKVEWLQNGNLIQRSLFVSRADSLLVMRISGSDKVSASLSLRRHPVAWDQWEYINSAIQSVETSAGDGFLTYSTQFNRKWEGNPEGFEGVARVISSGGEVSYQGDRMNIKNADEILVLMRVVPNYNFEKSLIDDLKLSLKAIDSGYERLLSVHKNIHGDLFNRVELDLANGDESGLQSEALVMKAREKTSPAIIEKQFDAARYNIISSTGTNPPNLQGIWSGTWTPPWSSGFTHDGNVEVAVSALLPANTPELLKAYMDYHERMLPYYRDNASRLFGTRGIVVPAHSSTHGWNIHFDDEWTLSLWTGGAGWASGILYDYFLYTGDREYLKEHIYPFMREAAWFYEDFLIEGADGKYVFTPSYSPENTPSNSNAQVTVDATMDVMVAKELLRNSIEAGRLVGEKKKQLVRWEKMLTRMPDYRVNEDGALAEWIPEKFEDNYKHRHVSHLYALYEIIAPEFTNSPELMAAAREAVERRMVHRRNENGGEMAFGLAQMGMIAANLENSEIAGEIINWISRYYFTPSLGTYHNSGNLFNMDVSGGFPAVIMRTLAYSEPGLVKLLPALPKDWKTGSIEGMALRGQITIDRLSWTEKGLEVTLTSGKDQDVMIELPGEVSSVETEANTSSIKSKKLREGMMEVSLKERAPITIRVTY</sequence>
<evidence type="ECO:0000313" key="6">
    <source>
        <dbReference type="Proteomes" id="UP000252733"/>
    </source>
</evidence>
<evidence type="ECO:0000259" key="3">
    <source>
        <dbReference type="Pfam" id="PF21307"/>
    </source>
</evidence>
<dbReference type="GO" id="GO:0004560">
    <property type="term" value="F:alpha-L-fucosidase activity"/>
    <property type="evidence" value="ECO:0007669"/>
    <property type="project" value="InterPro"/>
</dbReference>
<dbReference type="PANTHER" id="PTHR31084">
    <property type="entry name" value="ALPHA-L-FUCOSIDASE 2"/>
    <property type="match status" value="1"/>
</dbReference>
<keyword evidence="6" id="KW-1185">Reference proteome</keyword>
<gene>
    <name evidence="5" type="ORF">DFO77_11086</name>
</gene>
<dbReference type="Pfam" id="PF22124">
    <property type="entry name" value="Glyco_hydro_95_cat"/>
    <property type="match status" value="1"/>
</dbReference>
<accession>A0A368V2M5</accession>
<dbReference type="PIRSF" id="PIRSF007663">
    <property type="entry name" value="UCP007663"/>
    <property type="match status" value="1"/>
</dbReference>
<dbReference type="Pfam" id="PF21307">
    <property type="entry name" value="Glyco_hydro_95_C"/>
    <property type="match status" value="1"/>
</dbReference>
<evidence type="ECO:0000259" key="2">
    <source>
        <dbReference type="Pfam" id="PF14498"/>
    </source>
</evidence>
<dbReference type="Proteomes" id="UP000252733">
    <property type="component" value="Unassembled WGS sequence"/>
</dbReference>
<name>A0A368V2M5_9BACT</name>
<keyword evidence="1" id="KW-0732">Signal</keyword>
<dbReference type="Gene3D" id="1.50.10.10">
    <property type="match status" value="1"/>
</dbReference>
<dbReference type="PANTHER" id="PTHR31084:SF0">
    <property type="entry name" value="ALPHA-L-FUCOSIDASE 2"/>
    <property type="match status" value="1"/>
</dbReference>
<dbReference type="GO" id="GO:0005975">
    <property type="term" value="P:carbohydrate metabolic process"/>
    <property type="evidence" value="ECO:0007669"/>
    <property type="project" value="InterPro"/>
</dbReference>
<dbReference type="InterPro" id="IPR013780">
    <property type="entry name" value="Glyco_hydro_b"/>
</dbReference>